<gene>
    <name evidence="1" type="ORF">GL267_02970</name>
</gene>
<comment type="caution">
    <text evidence="1">The sequence shown here is derived from an EMBL/GenBank/DDBJ whole genome shotgun (WGS) entry which is preliminary data.</text>
</comment>
<accession>A0A845U7Z9</accession>
<protein>
    <submittedName>
        <fullName evidence="1">Uncharacterized protein</fullName>
    </submittedName>
</protein>
<proteinExistence type="predicted"/>
<name>A0A845U7Z9_9PROT</name>
<dbReference type="RefSeq" id="WP_163096407.1">
    <property type="nucleotide sequence ID" value="NZ_CP127524.1"/>
</dbReference>
<dbReference type="AlphaFoldDB" id="A0A845U7Z9"/>
<reference evidence="1" key="1">
    <citation type="submission" date="2019-11" db="EMBL/GenBank/DDBJ databases">
        <title>Acidithiobacillus ferrianus sp. nov.: a facultatively anaerobic and extremely acidophilic chemolithoautotroph.</title>
        <authorList>
            <person name="Norris P.R."/>
            <person name="Falagan C."/>
            <person name="Moya-Beltran A."/>
            <person name="Castro M."/>
            <person name="Quatrini R."/>
            <person name="Johnson D.B."/>
        </authorList>
    </citation>
    <scope>NUCLEOTIDE SEQUENCE [LARGE SCALE GENOMIC DNA]</scope>
    <source>
        <strain evidence="1">MG</strain>
    </source>
</reference>
<organism evidence="1">
    <name type="scientific">Acidithiobacillus ferrianus</name>
    <dbReference type="NCBI Taxonomy" id="2678518"/>
    <lineage>
        <taxon>Bacteria</taxon>
        <taxon>Pseudomonadati</taxon>
        <taxon>Pseudomonadota</taxon>
        <taxon>Acidithiobacillia</taxon>
        <taxon>Acidithiobacillales</taxon>
        <taxon>Acidithiobacillaceae</taxon>
        <taxon>Acidithiobacillus</taxon>
    </lineage>
</organism>
<dbReference type="EMBL" id="WNJL01000012">
    <property type="protein sequence ID" value="NDU41645.1"/>
    <property type="molecule type" value="Genomic_DNA"/>
</dbReference>
<evidence type="ECO:0000313" key="1">
    <source>
        <dbReference type="EMBL" id="NDU41645.1"/>
    </source>
</evidence>
<sequence length="104" mass="11899">MSIGFTRTPKKTAISVEDFISKVDPTAVQDDKLPWTSLRGDKRTELYNIRLTEVEMAKLRFIAENTPNSMQAFLMKIILPAIDRAIDDVLSEIKRKKMNANNSR</sequence>